<reference evidence="2 3" key="1">
    <citation type="journal article" date="2021" name="Commun. Biol.">
        <title>The genome of Shorea leprosula (Dipterocarpaceae) highlights the ecological relevance of drought in aseasonal tropical rainforests.</title>
        <authorList>
            <person name="Ng K.K.S."/>
            <person name="Kobayashi M.J."/>
            <person name="Fawcett J.A."/>
            <person name="Hatakeyama M."/>
            <person name="Paape T."/>
            <person name="Ng C.H."/>
            <person name="Ang C.C."/>
            <person name="Tnah L.H."/>
            <person name="Lee C.T."/>
            <person name="Nishiyama T."/>
            <person name="Sese J."/>
            <person name="O'Brien M.J."/>
            <person name="Copetti D."/>
            <person name="Mohd Noor M.I."/>
            <person name="Ong R.C."/>
            <person name="Putra M."/>
            <person name="Sireger I.Z."/>
            <person name="Indrioko S."/>
            <person name="Kosugi Y."/>
            <person name="Izuno A."/>
            <person name="Isagi Y."/>
            <person name="Lee S.L."/>
            <person name="Shimizu K.K."/>
        </authorList>
    </citation>
    <scope>NUCLEOTIDE SEQUENCE [LARGE SCALE GENOMIC DNA]</scope>
    <source>
        <strain evidence="2">214</strain>
    </source>
</reference>
<gene>
    <name evidence="2" type="ORF">SLEP1_g29525</name>
</gene>
<evidence type="ECO:0000256" key="1">
    <source>
        <dbReference type="SAM" id="Phobius"/>
    </source>
</evidence>
<comment type="caution">
    <text evidence="2">The sequence shown here is derived from an EMBL/GenBank/DDBJ whole genome shotgun (WGS) entry which is preliminary data.</text>
</comment>
<keyword evidence="1" id="KW-1133">Transmembrane helix</keyword>
<accession>A0AAV5JX41</accession>
<sequence length="50" mass="5683">MPNPKLPKVAKNHLAFSSPNHGITQMLEQLLLTVEFFIYFVLILGCDSYC</sequence>
<proteinExistence type="predicted"/>
<evidence type="ECO:0000313" key="3">
    <source>
        <dbReference type="Proteomes" id="UP001054252"/>
    </source>
</evidence>
<feature type="transmembrane region" description="Helical" evidence="1">
    <location>
        <begin position="26"/>
        <end position="46"/>
    </location>
</feature>
<keyword evidence="1" id="KW-0472">Membrane</keyword>
<evidence type="ECO:0000313" key="2">
    <source>
        <dbReference type="EMBL" id="GKV19238.1"/>
    </source>
</evidence>
<dbReference type="EMBL" id="BPVZ01000052">
    <property type="protein sequence ID" value="GKV19238.1"/>
    <property type="molecule type" value="Genomic_DNA"/>
</dbReference>
<dbReference type="AlphaFoldDB" id="A0AAV5JX41"/>
<protein>
    <submittedName>
        <fullName evidence="2">Uncharacterized protein</fullName>
    </submittedName>
</protein>
<dbReference type="Proteomes" id="UP001054252">
    <property type="component" value="Unassembled WGS sequence"/>
</dbReference>
<name>A0AAV5JX41_9ROSI</name>
<keyword evidence="3" id="KW-1185">Reference proteome</keyword>
<keyword evidence="1" id="KW-0812">Transmembrane</keyword>
<organism evidence="2 3">
    <name type="scientific">Rubroshorea leprosula</name>
    <dbReference type="NCBI Taxonomy" id="152421"/>
    <lineage>
        <taxon>Eukaryota</taxon>
        <taxon>Viridiplantae</taxon>
        <taxon>Streptophyta</taxon>
        <taxon>Embryophyta</taxon>
        <taxon>Tracheophyta</taxon>
        <taxon>Spermatophyta</taxon>
        <taxon>Magnoliopsida</taxon>
        <taxon>eudicotyledons</taxon>
        <taxon>Gunneridae</taxon>
        <taxon>Pentapetalae</taxon>
        <taxon>rosids</taxon>
        <taxon>malvids</taxon>
        <taxon>Malvales</taxon>
        <taxon>Dipterocarpaceae</taxon>
        <taxon>Rubroshorea</taxon>
    </lineage>
</organism>